<sequence>MDYILSPCSFAAKGLAGMMAHGDRHLTLLQPQAQAILSLPSPAAVGRIVVFLPDDPIWLLTTLRQAAFLLEQASTPLPMLILSRCPIRWLQHTLLYLVAERGQLSQVRAAASDLPGRCIAALLREEALLDYPLLAQLSEQETLIYGDTTNGLSKQELNAILDLLLGFNIAERAQYRGVSQKTLYNQRTSGLKKMVEHHPLLAANFPGNPVTRQNRMNSGGLSAFEREFVHAIHCRQVFPVFQPIIDDKHRLQGVEILSRWRRNGNVLPPGAFLPQISSEYAWMVLTAFVLQEAIQKINQYPGDIYFAINIPSALASHENLVRMMEKARQKLHQPRRTDRLVLEFAETIDVRRQGKTSEVVAELQQHGFRVTLDDCFSQGSVMFPVRQIRFSEYKLDMGIINDMQRDPHALALIKSLIYYCQLTGSRCIAEGVDSVEKLTMLKALGMDRFQGHLISPPVGSHELGTLIRYHQSQQVVSKDKADA</sequence>
<name>A0A2S4RWP2_CITAM</name>
<dbReference type="PANTHER" id="PTHR33121:SF70">
    <property type="entry name" value="SIGNALING PROTEIN YKOW"/>
    <property type="match status" value="1"/>
</dbReference>
<dbReference type="PANTHER" id="PTHR33121">
    <property type="entry name" value="CYCLIC DI-GMP PHOSPHODIESTERASE PDEF"/>
    <property type="match status" value="1"/>
</dbReference>
<dbReference type="Pfam" id="PF00563">
    <property type="entry name" value="EAL"/>
    <property type="match status" value="1"/>
</dbReference>
<reference evidence="2 3" key="1">
    <citation type="submission" date="2018-01" db="EMBL/GenBank/DDBJ databases">
        <title>Complete genome sequences of 14 Citrobacter spp. isolated from plant in Canada.</title>
        <authorList>
            <person name="Bhandare S.G."/>
            <person name="Colavecchio A."/>
            <person name="Jeukens J."/>
            <person name="Emond-Rheault J.-G."/>
            <person name="Freschi L."/>
            <person name="Hamel J."/>
            <person name="Kukavica-Ibrulj I."/>
            <person name="Levesque R."/>
            <person name="Goodridge L."/>
        </authorList>
    </citation>
    <scope>NUCLEOTIDE SEQUENCE [LARGE SCALE GENOMIC DNA]</scope>
    <source>
        <strain evidence="2 3">S1285</strain>
    </source>
</reference>
<protein>
    <submittedName>
        <fullName evidence="2">Fimbrial protein</fullName>
    </submittedName>
</protein>
<dbReference type="Gene3D" id="3.20.20.450">
    <property type="entry name" value="EAL domain"/>
    <property type="match status" value="1"/>
</dbReference>
<gene>
    <name evidence="2" type="ORF">C3430_15795</name>
</gene>
<dbReference type="InterPro" id="IPR001633">
    <property type="entry name" value="EAL_dom"/>
</dbReference>
<dbReference type="InterPro" id="IPR035919">
    <property type="entry name" value="EAL_sf"/>
</dbReference>
<dbReference type="InterPro" id="IPR050706">
    <property type="entry name" value="Cyclic-di-GMP_PDE-like"/>
</dbReference>
<dbReference type="AlphaFoldDB" id="A0A2S4RWP2"/>
<dbReference type="EMBL" id="PQLX01000005">
    <property type="protein sequence ID" value="POU64772.1"/>
    <property type="molecule type" value="Genomic_DNA"/>
</dbReference>
<dbReference type="CDD" id="cd01948">
    <property type="entry name" value="EAL"/>
    <property type="match status" value="1"/>
</dbReference>
<dbReference type="PROSITE" id="PS50883">
    <property type="entry name" value="EAL"/>
    <property type="match status" value="1"/>
</dbReference>
<accession>A0A2S4RWP2</accession>
<comment type="caution">
    <text evidence="2">The sequence shown here is derived from an EMBL/GenBank/DDBJ whole genome shotgun (WGS) entry which is preliminary data.</text>
</comment>
<dbReference type="SMART" id="SM00052">
    <property type="entry name" value="EAL"/>
    <property type="match status" value="1"/>
</dbReference>
<proteinExistence type="predicted"/>
<evidence type="ECO:0000313" key="2">
    <source>
        <dbReference type="EMBL" id="POU64772.1"/>
    </source>
</evidence>
<evidence type="ECO:0000313" key="3">
    <source>
        <dbReference type="Proteomes" id="UP000237003"/>
    </source>
</evidence>
<dbReference type="SUPFAM" id="SSF141868">
    <property type="entry name" value="EAL domain-like"/>
    <property type="match status" value="1"/>
</dbReference>
<evidence type="ECO:0000259" key="1">
    <source>
        <dbReference type="PROSITE" id="PS50883"/>
    </source>
</evidence>
<dbReference type="OrthoDB" id="6606424at2"/>
<feature type="domain" description="EAL" evidence="1">
    <location>
        <begin position="221"/>
        <end position="471"/>
    </location>
</feature>
<organism evidence="2 3">
    <name type="scientific">Citrobacter amalonaticus</name>
    <dbReference type="NCBI Taxonomy" id="35703"/>
    <lineage>
        <taxon>Bacteria</taxon>
        <taxon>Pseudomonadati</taxon>
        <taxon>Pseudomonadota</taxon>
        <taxon>Gammaproteobacteria</taxon>
        <taxon>Enterobacterales</taxon>
        <taxon>Enterobacteriaceae</taxon>
        <taxon>Citrobacter</taxon>
    </lineage>
</organism>
<dbReference type="GO" id="GO:0071111">
    <property type="term" value="F:cyclic-guanylate-specific phosphodiesterase activity"/>
    <property type="evidence" value="ECO:0007669"/>
    <property type="project" value="InterPro"/>
</dbReference>
<dbReference type="Proteomes" id="UP000237003">
    <property type="component" value="Unassembled WGS sequence"/>
</dbReference>
<dbReference type="RefSeq" id="WP_103777870.1">
    <property type="nucleotide sequence ID" value="NZ_PQLX01000005.1"/>
</dbReference>